<evidence type="ECO:0000256" key="2">
    <source>
        <dbReference type="ARBA" id="ARBA00022527"/>
    </source>
</evidence>
<comment type="caution">
    <text evidence="14">The sequence shown here is derived from an EMBL/GenBank/DDBJ whole genome shotgun (WGS) entry which is preliminary data.</text>
</comment>
<sequence length="817" mass="92211">MNVTQPTQQATQATQRFLVEKFSQEQINENIVCRIVCTNGTIPIKDLTIEIQDVLKIKTPIKKVWTFGRGSSPAVDYQFENHSRYSSKHFQIMLGEDCNLLLRDISTNGTILNGERIPKNTNQLLSQGDEITVGAGVASDVLTLMVFISDRFKQAYERARLDEITSGSKLSPGNSAGNSNNVIIDNKYSSPIYKDFSIEDRVVGQGAFATVKRAAERKTGKTYAVKIINKRKVMGNIDGVTRELEVLEKLDHPRIVRLKASYEDDINYYMVMEFVSGGDLMDFVVAHGVVGEDAGREITRQILEAIEYIHSMGISHRDLKPDNILIEQDDPVLIKITDFGLAKVQATESGLKTFCGTLAYVAPEVLNNRSGTSNNDEQHNEYSNMVDMWSLGCLVYVILTSHLPFSGSTEPDLYEKIIHGSYHDAPLRDYRVSEEAKDFIDSLLQVDAAKRLTAKKALQHPWIRMGLLSTLPNGNSELGSQFSEVSLSQSMSQQRELENLDDAQYELIKNLRRENMVKLEEEESQEVKPAGFKVPNIQPMRFTQPGTQPPMASQPSHKPKVQSSNKNKIKKTNNSGVFMTLTPVPNSSITDNIIMRQGVNPYFIGRSLDCNTTIDETRLSRINCFFMKNRHVVGDSFYESPALGLQDLWYCHNGTNPSFVNGIKIEKGFKVLVRDHDIIKIVEDTTDKIMIGFEVKLEDTTGIFIEDNGQEKRNILKQTPEEKLLPERLTKFMAIRRAEAISKRKANDKQKNMNGLNSSPDKNTGESNNINSHELIDPSDPNNKKRHDQVPQEEPVKRTKRAVLNQENLDKHNTQFM</sequence>
<evidence type="ECO:0000256" key="9">
    <source>
        <dbReference type="PIRSR" id="PIRSR000661-51"/>
    </source>
</evidence>
<evidence type="ECO:0000256" key="7">
    <source>
        <dbReference type="PIRNR" id="PIRNR000661"/>
    </source>
</evidence>
<feature type="active site" description="Proton acceptor" evidence="8">
    <location>
        <position position="318"/>
    </location>
</feature>
<evidence type="ECO:0000256" key="4">
    <source>
        <dbReference type="ARBA" id="ARBA00022741"/>
    </source>
</evidence>
<dbReference type="PANTHER" id="PTHR24347">
    <property type="entry name" value="SERINE/THREONINE-PROTEIN KINASE"/>
    <property type="match status" value="1"/>
</dbReference>
<dbReference type="EC" id="2.7.12.1" evidence="7"/>
<dbReference type="PROSITE" id="PS00108">
    <property type="entry name" value="PROTEIN_KINASE_ST"/>
    <property type="match status" value="1"/>
</dbReference>
<evidence type="ECO:0000256" key="10">
    <source>
        <dbReference type="PROSITE-ProRule" id="PRU10141"/>
    </source>
</evidence>
<dbReference type="InterPro" id="IPR008984">
    <property type="entry name" value="SMAD_FHA_dom_sf"/>
</dbReference>
<dbReference type="GeneID" id="64855851"/>
<keyword evidence="7" id="KW-0131">Cell cycle</keyword>
<dbReference type="Gene3D" id="2.60.200.20">
    <property type="match status" value="2"/>
</dbReference>
<evidence type="ECO:0000256" key="3">
    <source>
        <dbReference type="ARBA" id="ARBA00022679"/>
    </source>
</evidence>
<feature type="compositionally biased region" description="Basic and acidic residues" evidence="11">
    <location>
        <begin position="808"/>
        <end position="817"/>
    </location>
</feature>
<evidence type="ECO:0000256" key="11">
    <source>
        <dbReference type="SAM" id="MobiDB-lite"/>
    </source>
</evidence>
<dbReference type="FunFam" id="3.30.200.20:FF:000315">
    <property type="entry name" value="Calcium-dependent protein kinase 3"/>
    <property type="match status" value="1"/>
</dbReference>
<feature type="binding site" evidence="9">
    <location>
        <begin position="203"/>
        <end position="211"/>
    </location>
    <ligand>
        <name>ATP</name>
        <dbReference type="ChEBI" id="CHEBI:30616"/>
    </ligand>
</feature>
<comment type="similarity">
    <text evidence="1 7">Belongs to the protein kinase superfamily. CAMK Ser/Thr protein kinase family. CHEK2 subfamily.</text>
</comment>
<dbReference type="SUPFAM" id="SSF56112">
    <property type="entry name" value="Protein kinase-like (PK-like)"/>
    <property type="match status" value="1"/>
</dbReference>
<name>A0A8H2VCJ2_9SACH</name>
<dbReference type="RefSeq" id="XP_041404755.1">
    <property type="nucleotide sequence ID" value="XM_041548821.1"/>
</dbReference>
<keyword evidence="15" id="KW-1185">Reference proteome</keyword>
<evidence type="ECO:0000313" key="15">
    <source>
        <dbReference type="Proteomes" id="UP000644660"/>
    </source>
</evidence>
<dbReference type="FunFam" id="1.10.510.10:FF:000651">
    <property type="entry name" value="Serine/threonine-protein kinase RAD53"/>
    <property type="match status" value="1"/>
</dbReference>
<dbReference type="InterPro" id="IPR017441">
    <property type="entry name" value="Protein_kinase_ATP_BS"/>
</dbReference>
<proteinExistence type="inferred from homology"/>
<keyword evidence="7" id="KW-0829">Tyrosine-protein kinase</keyword>
<reference evidence="14 15" key="1">
    <citation type="submission" date="2020-05" db="EMBL/GenBank/DDBJ databases">
        <authorList>
            <person name="Casaregola S."/>
            <person name="Devillers H."/>
            <person name="Grondin C."/>
        </authorList>
    </citation>
    <scope>NUCLEOTIDE SEQUENCE [LARGE SCALE GENOMIC DNA]</scope>
    <source>
        <strain evidence="14 15">CLIB 1767</strain>
    </source>
</reference>
<dbReference type="SMART" id="SM00240">
    <property type="entry name" value="FHA"/>
    <property type="match status" value="2"/>
</dbReference>
<keyword evidence="2 7" id="KW-0723">Serine/threonine-protein kinase</keyword>
<evidence type="ECO:0000256" key="1">
    <source>
        <dbReference type="ARBA" id="ARBA00005575"/>
    </source>
</evidence>
<evidence type="ECO:0000259" key="12">
    <source>
        <dbReference type="PROSITE" id="PS50006"/>
    </source>
</evidence>
<dbReference type="Gene3D" id="1.10.510.10">
    <property type="entry name" value="Transferase(Phosphotransferase) domain 1"/>
    <property type="match status" value="1"/>
</dbReference>
<dbReference type="PIRSF" id="PIRSF000661">
    <property type="entry name" value="Ser/Thr_PK_RAD53"/>
    <property type="match status" value="1"/>
</dbReference>
<feature type="domain" description="Protein kinase" evidence="13">
    <location>
        <begin position="197"/>
        <end position="463"/>
    </location>
</feature>
<evidence type="ECO:0000256" key="8">
    <source>
        <dbReference type="PIRSR" id="PIRSR000661-50"/>
    </source>
</evidence>
<evidence type="ECO:0000313" key="14">
    <source>
        <dbReference type="EMBL" id="CAB4252717.1"/>
    </source>
</evidence>
<comment type="function">
    <text evidence="7">Controls S-phase checkpoint as well as G1 and G2 DNA damage checkpoints. Phosphorylates proteins on serine, threonine, and tyrosine. Prevents entry into anaphase and mitotic exit after DNA damage via regulation of the Polo kinase CDC5.</text>
</comment>
<dbReference type="GO" id="GO:0005524">
    <property type="term" value="F:ATP binding"/>
    <property type="evidence" value="ECO:0007669"/>
    <property type="project" value="UniProtKB-UniRule"/>
</dbReference>
<dbReference type="PROSITE" id="PS50011">
    <property type="entry name" value="PROTEIN_KINASE_DOM"/>
    <property type="match status" value="1"/>
</dbReference>
<feature type="domain" description="FHA" evidence="12">
    <location>
        <begin position="602"/>
        <end position="665"/>
    </location>
</feature>
<dbReference type="GO" id="GO:0009202">
    <property type="term" value="P:deoxyribonucleoside triphosphate biosynthetic process"/>
    <property type="evidence" value="ECO:0007669"/>
    <property type="project" value="InterPro"/>
</dbReference>
<feature type="binding site" evidence="9 10">
    <location>
        <position position="226"/>
    </location>
    <ligand>
        <name>ATP</name>
        <dbReference type="ChEBI" id="CHEBI:30616"/>
    </ligand>
</feature>
<dbReference type="GO" id="GO:0000077">
    <property type="term" value="P:DNA damage checkpoint signaling"/>
    <property type="evidence" value="ECO:0007669"/>
    <property type="project" value="InterPro"/>
</dbReference>
<feature type="compositionally biased region" description="Polar residues" evidence="11">
    <location>
        <begin position="752"/>
        <end position="772"/>
    </location>
</feature>
<keyword evidence="7" id="KW-0539">Nucleus</keyword>
<keyword evidence="6 7" id="KW-0067">ATP-binding</keyword>
<gene>
    <name evidence="14" type="ORF">KABA2_02S02750</name>
</gene>
<keyword evidence="3 7" id="KW-0808">Transferase</keyword>
<dbReference type="SUPFAM" id="SSF49879">
    <property type="entry name" value="SMAD/FHA domain"/>
    <property type="match status" value="2"/>
</dbReference>
<evidence type="ECO:0000259" key="13">
    <source>
        <dbReference type="PROSITE" id="PS50011"/>
    </source>
</evidence>
<feature type="domain" description="FHA" evidence="12">
    <location>
        <begin position="65"/>
        <end position="117"/>
    </location>
</feature>
<feature type="compositionally biased region" description="Polar residues" evidence="11">
    <location>
        <begin position="544"/>
        <end position="556"/>
    </location>
</feature>
<dbReference type="Pfam" id="PF00069">
    <property type="entry name" value="Pkinase"/>
    <property type="match status" value="1"/>
</dbReference>
<dbReference type="GO" id="GO:0003688">
    <property type="term" value="F:DNA replication origin binding"/>
    <property type="evidence" value="ECO:0007669"/>
    <property type="project" value="InterPro"/>
</dbReference>
<dbReference type="Gene3D" id="3.30.200.20">
    <property type="entry name" value="Phosphorylase Kinase, domain 1"/>
    <property type="match status" value="1"/>
</dbReference>
<protein>
    <recommendedName>
        <fullName evidence="7">Serine/threonine-protein kinase RAD53</fullName>
        <ecNumber evidence="7">2.7.12.1</ecNumber>
    </recommendedName>
</protein>
<dbReference type="GO" id="GO:0004713">
    <property type="term" value="F:protein tyrosine kinase activity"/>
    <property type="evidence" value="ECO:0007669"/>
    <property type="project" value="UniProtKB-KW"/>
</dbReference>
<evidence type="ECO:0000256" key="5">
    <source>
        <dbReference type="ARBA" id="ARBA00022777"/>
    </source>
</evidence>
<dbReference type="GO" id="GO:0005634">
    <property type="term" value="C:nucleus"/>
    <property type="evidence" value="ECO:0007669"/>
    <property type="project" value="UniProtKB-SubCell"/>
</dbReference>
<dbReference type="InterPro" id="IPR011009">
    <property type="entry name" value="Kinase-like_dom_sf"/>
</dbReference>
<comment type="catalytic activity">
    <reaction evidence="7">
        <text>L-threonyl-[protein] + ATP = O-phospho-L-threonyl-[protein] + ADP + H(+)</text>
        <dbReference type="Rhea" id="RHEA:46608"/>
        <dbReference type="Rhea" id="RHEA-COMP:11060"/>
        <dbReference type="Rhea" id="RHEA-COMP:11605"/>
        <dbReference type="ChEBI" id="CHEBI:15378"/>
        <dbReference type="ChEBI" id="CHEBI:30013"/>
        <dbReference type="ChEBI" id="CHEBI:30616"/>
        <dbReference type="ChEBI" id="CHEBI:61977"/>
        <dbReference type="ChEBI" id="CHEBI:456216"/>
        <dbReference type="EC" id="2.7.12.1"/>
    </reaction>
</comment>
<feature type="region of interest" description="Disordered" evidence="11">
    <location>
        <begin position="520"/>
        <end position="572"/>
    </location>
</feature>
<dbReference type="EMBL" id="CAEFZW010000002">
    <property type="protein sequence ID" value="CAB4252717.1"/>
    <property type="molecule type" value="Genomic_DNA"/>
</dbReference>
<dbReference type="GO" id="GO:0006270">
    <property type="term" value="P:DNA replication initiation"/>
    <property type="evidence" value="ECO:0007669"/>
    <property type="project" value="InterPro"/>
</dbReference>
<dbReference type="InterPro" id="IPR016256">
    <property type="entry name" value="Ser/Thr_kinase_Rad53"/>
</dbReference>
<dbReference type="AlphaFoldDB" id="A0A8H2VCJ2"/>
<dbReference type="SMART" id="SM00220">
    <property type="entry name" value="S_TKc"/>
    <property type="match status" value="1"/>
</dbReference>
<keyword evidence="7" id="KW-0227">DNA damage</keyword>
<feature type="compositionally biased region" description="Basic and acidic residues" evidence="11">
    <location>
        <begin position="788"/>
        <end position="797"/>
    </location>
</feature>
<dbReference type="InterPro" id="IPR000719">
    <property type="entry name" value="Prot_kinase_dom"/>
</dbReference>
<dbReference type="Proteomes" id="UP000644660">
    <property type="component" value="Unassembled WGS sequence"/>
</dbReference>
<dbReference type="GO" id="GO:0006281">
    <property type="term" value="P:DNA repair"/>
    <property type="evidence" value="ECO:0007669"/>
    <property type="project" value="InterPro"/>
</dbReference>
<dbReference type="InterPro" id="IPR008271">
    <property type="entry name" value="Ser/Thr_kinase_AS"/>
</dbReference>
<dbReference type="GO" id="GO:0004674">
    <property type="term" value="F:protein serine/threonine kinase activity"/>
    <property type="evidence" value="ECO:0007669"/>
    <property type="project" value="UniProtKB-KW"/>
</dbReference>
<evidence type="ECO:0000256" key="6">
    <source>
        <dbReference type="ARBA" id="ARBA00022840"/>
    </source>
</evidence>
<dbReference type="InterPro" id="IPR000253">
    <property type="entry name" value="FHA_dom"/>
</dbReference>
<feature type="region of interest" description="Disordered" evidence="11">
    <location>
        <begin position="741"/>
        <end position="817"/>
    </location>
</feature>
<feature type="compositionally biased region" description="Basic and acidic residues" evidence="11">
    <location>
        <begin position="741"/>
        <end position="751"/>
    </location>
</feature>
<keyword evidence="5 7" id="KW-0418">Kinase</keyword>
<dbReference type="Pfam" id="PF00498">
    <property type="entry name" value="FHA"/>
    <property type="match status" value="2"/>
</dbReference>
<dbReference type="PROSITE" id="PS50006">
    <property type="entry name" value="FHA_DOMAIN"/>
    <property type="match status" value="2"/>
</dbReference>
<dbReference type="GO" id="GO:0004712">
    <property type="term" value="F:protein serine/threonine/tyrosine kinase activity"/>
    <property type="evidence" value="ECO:0007669"/>
    <property type="project" value="UniProtKB-EC"/>
</dbReference>
<comment type="subcellular location">
    <subcellularLocation>
        <location evidence="7">Nucleus</location>
    </subcellularLocation>
</comment>
<organism evidence="14 15">
    <name type="scientific">Maudiozyma barnettii</name>
    <dbReference type="NCBI Taxonomy" id="61262"/>
    <lineage>
        <taxon>Eukaryota</taxon>
        <taxon>Fungi</taxon>
        <taxon>Dikarya</taxon>
        <taxon>Ascomycota</taxon>
        <taxon>Saccharomycotina</taxon>
        <taxon>Saccharomycetes</taxon>
        <taxon>Saccharomycetales</taxon>
        <taxon>Saccharomycetaceae</taxon>
        <taxon>Maudiozyma</taxon>
    </lineage>
</organism>
<dbReference type="PROSITE" id="PS00107">
    <property type="entry name" value="PROTEIN_KINASE_ATP"/>
    <property type="match status" value="1"/>
</dbReference>
<keyword evidence="4 7" id="KW-0547">Nucleotide-binding</keyword>
<accession>A0A8H2VCJ2</accession>